<dbReference type="EMBL" id="CAJVPU010046209">
    <property type="protein sequence ID" value="CAG8751141.1"/>
    <property type="molecule type" value="Genomic_DNA"/>
</dbReference>
<reference evidence="1" key="1">
    <citation type="submission" date="2021-06" db="EMBL/GenBank/DDBJ databases">
        <authorList>
            <person name="Kallberg Y."/>
            <person name="Tangrot J."/>
            <person name="Rosling A."/>
        </authorList>
    </citation>
    <scope>NUCLEOTIDE SEQUENCE</scope>
    <source>
        <strain evidence="1">IL203A</strain>
    </source>
</reference>
<proteinExistence type="predicted"/>
<name>A0ACA9QH44_9GLOM</name>
<organism evidence="1 2">
    <name type="scientific">Dentiscutata heterogama</name>
    <dbReference type="NCBI Taxonomy" id="1316150"/>
    <lineage>
        <taxon>Eukaryota</taxon>
        <taxon>Fungi</taxon>
        <taxon>Fungi incertae sedis</taxon>
        <taxon>Mucoromycota</taxon>
        <taxon>Glomeromycotina</taxon>
        <taxon>Glomeromycetes</taxon>
        <taxon>Diversisporales</taxon>
        <taxon>Gigasporaceae</taxon>
        <taxon>Dentiscutata</taxon>
    </lineage>
</organism>
<dbReference type="Proteomes" id="UP000789702">
    <property type="component" value="Unassembled WGS sequence"/>
</dbReference>
<sequence>YAFTSEYDLTTGKSRILNLETNTFCSAGSFIEKKVRSNCIMGHTIKSEERQTLWPNLAQDIDYEKKYI</sequence>
<protein>
    <submittedName>
        <fullName evidence="1">1111_t:CDS:1</fullName>
    </submittedName>
</protein>
<feature type="non-terminal residue" evidence="1">
    <location>
        <position position="1"/>
    </location>
</feature>
<evidence type="ECO:0000313" key="1">
    <source>
        <dbReference type="EMBL" id="CAG8751141.1"/>
    </source>
</evidence>
<evidence type="ECO:0000313" key="2">
    <source>
        <dbReference type="Proteomes" id="UP000789702"/>
    </source>
</evidence>
<keyword evidence="2" id="KW-1185">Reference proteome</keyword>
<accession>A0ACA9QH44</accession>
<comment type="caution">
    <text evidence="1">The sequence shown here is derived from an EMBL/GenBank/DDBJ whole genome shotgun (WGS) entry which is preliminary data.</text>
</comment>
<gene>
    <name evidence="1" type="ORF">DHETER_LOCUS14642</name>
</gene>